<evidence type="ECO:0000313" key="14">
    <source>
        <dbReference type="EMBL" id="OAD46795.1"/>
    </source>
</evidence>
<dbReference type="STRING" id="1333662.LPB303_00640"/>
<evidence type="ECO:0000256" key="3">
    <source>
        <dbReference type="ARBA" id="ARBA00021907"/>
    </source>
</evidence>
<keyword evidence="15" id="KW-1185">Reference proteome</keyword>
<evidence type="ECO:0000313" key="15">
    <source>
        <dbReference type="Proteomes" id="UP000076923"/>
    </source>
</evidence>
<evidence type="ECO:0000259" key="13">
    <source>
        <dbReference type="Pfam" id="PF18075"/>
    </source>
</evidence>
<proteinExistence type="inferred from homology"/>
<evidence type="ECO:0000256" key="4">
    <source>
        <dbReference type="ARBA" id="ARBA00022475"/>
    </source>
</evidence>
<protein>
    <recommendedName>
        <fullName evidence="3 10">Cell division protein FtsX</fullName>
    </recommendedName>
</protein>
<keyword evidence="4 10" id="KW-1003">Cell membrane</keyword>
<evidence type="ECO:0000256" key="11">
    <source>
        <dbReference type="SAM" id="Phobius"/>
    </source>
</evidence>
<keyword evidence="6 11" id="KW-0812">Transmembrane</keyword>
<evidence type="ECO:0000256" key="9">
    <source>
        <dbReference type="ARBA" id="ARBA00023306"/>
    </source>
</evidence>
<comment type="caution">
    <text evidence="14">The sequence shown here is derived from an EMBL/GenBank/DDBJ whole genome shotgun (WGS) entry which is preliminary data.</text>
</comment>
<organism evidence="14 15">
    <name type="scientific">Polaribacter atrinae</name>
    <dbReference type="NCBI Taxonomy" id="1333662"/>
    <lineage>
        <taxon>Bacteria</taxon>
        <taxon>Pseudomonadati</taxon>
        <taxon>Bacteroidota</taxon>
        <taxon>Flavobacteriia</taxon>
        <taxon>Flavobacteriales</taxon>
        <taxon>Flavobacteriaceae</taxon>
    </lineage>
</organism>
<feature type="transmembrane region" description="Helical" evidence="11">
    <location>
        <begin position="221"/>
        <end position="240"/>
    </location>
</feature>
<gene>
    <name evidence="14" type="ORF">LPB303_00640</name>
</gene>
<dbReference type="EMBL" id="LVWE01000001">
    <property type="protein sequence ID" value="OAD46795.1"/>
    <property type="molecule type" value="Genomic_DNA"/>
</dbReference>
<keyword evidence="8 10" id="KW-0472">Membrane</keyword>
<dbReference type="OrthoDB" id="9813411at2"/>
<feature type="transmembrane region" description="Helical" evidence="11">
    <location>
        <begin position="163"/>
        <end position="184"/>
    </location>
</feature>
<evidence type="ECO:0000256" key="2">
    <source>
        <dbReference type="ARBA" id="ARBA00007379"/>
    </source>
</evidence>
<evidence type="ECO:0000256" key="1">
    <source>
        <dbReference type="ARBA" id="ARBA00004651"/>
    </source>
</evidence>
<feature type="transmembrane region" description="Helical" evidence="11">
    <location>
        <begin position="256"/>
        <end position="278"/>
    </location>
</feature>
<feature type="domain" description="ABC3 transporter permease C-terminal" evidence="12">
    <location>
        <begin position="170"/>
        <end position="279"/>
    </location>
</feature>
<dbReference type="GO" id="GO:0051301">
    <property type="term" value="P:cell division"/>
    <property type="evidence" value="ECO:0007669"/>
    <property type="project" value="UniProtKB-KW"/>
</dbReference>
<evidence type="ECO:0000256" key="6">
    <source>
        <dbReference type="ARBA" id="ARBA00022692"/>
    </source>
</evidence>
<sequence length="292" mass="33281">MSSKFDAYQKRRLLSSYLSVVVSIALVLFMVGVLGLILLKSTFIANKVKEKVAITLFLKDNVSTKNRNSFKESLQKEEFTRTIIYTSKEKAATIYSEEIGEDFLKFLGKNPLKNGIDIYLKADFVTPEKMQELEDRFLKNAFVSDVSYDKPLINLLTKNIKRISFWLLVVCGFFGLIAMILINSSIRLSIYSKRFNIKTMQMVGATKGFIRRPFIWQSIKLGIIGALLALTGLGVLIYYVDQLAPSLHLVKDYVTLGYLVGGVLISAFLITWISTYFATQRFLNLKTDELYY</sequence>
<dbReference type="PIRSF" id="PIRSF003097">
    <property type="entry name" value="FtsX"/>
    <property type="match status" value="1"/>
</dbReference>
<accession>A0A176THC6</accession>
<dbReference type="PANTHER" id="PTHR47755">
    <property type="entry name" value="CELL DIVISION PROTEIN FTSX"/>
    <property type="match status" value="1"/>
</dbReference>
<dbReference type="Pfam" id="PF18075">
    <property type="entry name" value="FtsX_ECD"/>
    <property type="match status" value="1"/>
</dbReference>
<dbReference type="Proteomes" id="UP000076923">
    <property type="component" value="Unassembled WGS sequence"/>
</dbReference>
<dbReference type="PANTHER" id="PTHR47755:SF1">
    <property type="entry name" value="CELL DIVISION PROTEIN FTSX"/>
    <property type="match status" value="1"/>
</dbReference>
<comment type="function">
    <text evidence="10">Required for cell division and gliding motility.</text>
</comment>
<dbReference type="InterPro" id="IPR003838">
    <property type="entry name" value="ABC3_permease_C"/>
</dbReference>
<reference evidence="14 15" key="1">
    <citation type="submission" date="2016-02" db="EMBL/GenBank/DDBJ databases">
        <title>Draft genome sequence of Polaribacter atrinae KACC17473.</title>
        <authorList>
            <person name="Shin S.-K."/>
            <person name="Yi H."/>
        </authorList>
    </citation>
    <scope>NUCLEOTIDE SEQUENCE [LARGE SCALE GENOMIC DNA]</scope>
    <source>
        <strain evidence="14 15">KACC 17473</strain>
    </source>
</reference>
<comment type="subcellular location">
    <subcellularLocation>
        <location evidence="10">Cell inner membrane</location>
    </subcellularLocation>
    <subcellularLocation>
        <location evidence="1">Cell membrane</location>
        <topology evidence="1">Multi-pass membrane protein</topology>
    </subcellularLocation>
</comment>
<feature type="domain" description="FtsX extracellular" evidence="13">
    <location>
        <begin position="52"/>
        <end position="146"/>
    </location>
</feature>
<evidence type="ECO:0000256" key="10">
    <source>
        <dbReference type="PIRNR" id="PIRNR003097"/>
    </source>
</evidence>
<feature type="transmembrane region" description="Helical" evidence="11">
    <location>
        <begin position="12"/>
        <end position="39"/>
    </location>
</feature>
<dbReference type="InterPro" id="IPR004513">
    <property type="entry name" value="FtsX"/>
</dbReference>
<keyword evidence="10" id="KW-0997">Cell inner membrane</keyword>
<dbReference type="AlphaFoldDB" id="A0A176THC6"/>
<dbReference type="Gene3D" id="3.30.70.3040">
    <property type="match status" value="1"/>
</dbReference>
<evidence type="ECO:0000256" key="8">
    <source>
        <dbReference type="ARBA" id="ARBA00023136"/>
    </source>
</evidence>
<dbReference type="Pfam" id="PF02687">
    <property type="entry name" value="FtsX"/>
    <property type="match status" value="1"/>
</dbReference>
<comment type="similarity">
    <text evidence="2 10">Belongs to the ABC-4 integral membrane protein family. FtsX subfamily.</text>
</comment>
<dbReference type="RefSeq" id="WP_068447082.1">
    <property type="nucleotide sequence ID" value="NZ_CP150660.1"/>
</dbReference>
<name>A0A176THC6_9FLAO</name>
<evidence type="ECO:0000259" key="12">
    <source>
        <dbReference type="Pfam" id="PF02687"/>
    </source>
</evidence>
<dbReference type="GO" id="GO:0005886">
    <property type="term" value="C:plasma membrane"/>
    <property type="evidence" value="ECO:0007669"/>
    <property type="project" value="UniProtKB-SubCell"/>
</dbReference>
<keyword evidence="9 10" id="KW-0131">Cell cycle</keyword>
<evidence type="ECO:0000256" key="7">
    <source>
        <dbReference type="ARBA" id="ARBA00022989"/>
    </source>
</evidence>
<dbReference type="InterPro" id="IPR040690">
    <property type="entry name" value="FtsX_ECD"/>
</dbReference>
<keyword evidence="5 10" id="KW-0132">Cell division</keyword>
<evidence type="ECO:0000256" key="5">
    <source>
        <dbReference type="ARBA" id="ARBA00022618"/>
    </source>
</evidence>
<keyword evidence="7 11" id="KW-1133">Transmembrane helix</keyword>